<gene>
    <name evidence="2" type="primary">Aste57867_22190</name>
    <name evidence="1" type="ORF">As57867_022121</name>
    <name evidence="2" type="ORF">ASTE57867_22190</name>
</gene>
<reference evidence="1" key="2">
    <citation type="submission" date="2019-06" db="EMBL/GenBank/DDBJ databases">
        <title>Genomics analysis of Aphanomyces spp. identifies a new class of oomycete effector associated with host adaptation.</title>
        <authorList>
            <person name="Gaulin E."/>
        </authorList>
    </citation>
    <scope>NUCLEOTIDE SEQUENCE</scope>
    <source>
        <strain evidence="1">CBS 578.67</strain>
    </source>
</reference>
<dbReference type="EMBL" id="CAADRA010007047">
    <property type="protein sequence ID" value="VFT98857.1"/>
    <property type="molecule type" value="Genomic_DNA"/>
</dbReference>
<name>A0A485LLH6_9STRA</name>
<dbReference type="AlphaFoldDB" id="A0A485LLH6"/>
<dbReference type="EMBL" id="VJMH01007021">
    <property type="protein sequence ID" value="KAF0685987.1"/>
    <property type="molecule type" value="Genomic_DNA"/>
</dbReference>
<reference evidence="2 3" key="1">
    <citation type="submission" date="2019-03" db="EMBL/GenBank/DDBJ databases">
        <authorList>
            <person name="Gaulin E."/>
            <person name="Dumas B."/>
        </authorList>
    </citation>
    <scope>NUCLEOTIDE SEQUENCE [LARGE SCALE GENOMIC DNA]</scope>
    <source>
        <strain evidence="2">CBS 568.67</strain>
    </source>
</reference>
<organism evidence="2 3">
    <name type="scientific">Aphanomyces stellatus</name>
    <dbReference type="NCBI Taxonomy" id="120398"/>
    <lineage>
        <taxon>Eukaryota</taxon>
        <taxon>Sar</taxon>
        <taxon>Stramenopiles</taxon>
        <taxon>Oomycota</taxon>
        <taxon>Saprolegniomycetes</taxon>
        <taxon>Saprolegniales</taxon>
        <taxon>Verrucalvaceae</taxon>
        <taxon>Aphanomyces</taxon>
    </lineage>
</organism>
<accession>A0A485LLH6</accession>
<proteinExistence type="predicted"/>
<protein>
    <submittedName>
        <fullName evidence="2">Aste57867_22190 protein</fullName>
    </submittedName>
</protein>
<evidence type="ECO:0000313" key="1">
    <source>
        <dbReference type="EMBL" id="KAF0685987.1"/>
    </source>
</evidence>
<evidence type="ECO:0000313" key="2">
    <source>
        <dbReference type="EMBL" id="VFT98857.1"/>
    </source>
</evidence>
<dbReference type="Proteomes" id="UP000332933">
    <property type="component" value="Unassembled WGS sequence"/>
</dbReference>
<evidence type="ECO:0000313" key="3">
    <source>
        <dbReference type="Proteomes" id="UP000332933"/>
    </source>
</evidence>
<sequence length="204" mass="23398">MDCNALTTAFVTLCTNVVFVYRWVMGGMCSPVDIGTDRSSTELWQSSRKRSMMTMTDFDHVSVQCTDEVLSHDRRLLVDQGVLATPYDINLATKEEKGKTKTKQPRMPMLQTAERGLKYQHKLQEKIKEWQTLAAKQRVFKATPLPPQYKLVPRKATRSIEDEKEAIEMEKKQLSIDMLHLLNAMATRNKIRAADSHVVPLERS</sequence>
<keyword evidence="3" id="KW-1185">Reference proteome</keyword>
<dbReference type="OrthoDB" id="67166at2759"/>